<evidence type="ECO:0000313" key="1">
    <source>
        <dbReference type="EMBL" id="MFC3075690.1"/>
    </source>
</evidence>
<reference evidence="2" key="1">
    <citation type="journal article" date="2019" name="Int. J. Syst. Evol. Microbiol.">
        <title>The Global Catalogue of Microorganisms (GCM) 10K type strain sequencing project: providing services to taxonomists for standard genome sequencing and annotation.</title>
        <authorList>
            <consortium name="The Broad Institute Genomics Platform"/>
            <consortium name="The Broad Institute Genome Sequencing Center for Infectious Disease"/>
            <person name="Wu L."/>
            <person name="Ma J."/>
        </authorList>
    </citation>
    <scope>NUCLEOTIDE SEQUENCE [LARGE SCALE GENOMIC DNA]</scope>
    <source>
        <strain evidence="2">KCTC 52677</strain>
    </source>
</reference>
<evidence type="ECO:0000313" key="2">
    <source>
        <dbReference type="Proteomes" id="UP001595377"/>
    </source>
</evidence>
<name>A0ABV7DL37_9HYPH</name>
<protein>
    <submittedName>
        <fullName evidence="1">Uncharacterized protein</fullName>
    </submittedName>
</protein>
<gene>
    <name evidence="1" type="ORF">ACFOHH_21445</name>
</gene>
<sequence length="198" mass="22514">GIPRPGSRKDMAAILCQQDLVITLLNIHKPRDRTHYEQFRAFHMSFYRAVEATSVTPFSPRALDRALAAMLVAAARHVEPDLTPNLSAERIANNAAAYGRVRLTVEEKMKTAKLEQQLIDRCMARLDGLRDEWSTIADRQTRNGEVFTYAKAEPVKRLLQEPLEQQPGNKFFIAARSMRDTEPVALLKLRRPDGRVFS</sequence>
<accession>A0ABV7DL37</accession>
<dbReference type="Proteomes" id="UP001595377">
    <property type="component" value="Unassembled WGS sequence"/>
</dbReference>
<feature type="non-terminal residue" evidence="1">
    <location>
        <position position="1"/>
    </location>
</feature>
<keyword evidence="2" id="KW-1185">Reference proteome</keyword>
<proteinExistence type="predicted"/>
<comment type="caution">
    <text evidence="1">The sequence shown here is derived from an EMBL/GenBank/DDBJ whole genome shotgun (WGS) entry which is preliminary data.</text>
</comment>
<organism evidence="1 2">
    <name type="scientific">Shinella pollutisoli</name>
    <dbReference type="NCBI Taxonomy" id="2250594"/>
    <lineage>
        <taxon>Bacteria</taxon>
        <taxon>Pseudomonadati</taxon>
        <taxon>Pseudomonadota</taxon>
        <taxon>Alphaproteobacteria</taxon>
        <taxon>Hyphomicrobiales</taxon>
        <taxon>Rhizobiaceae</taxon>
        <taxon>Shinella</taxon>
    </lineage>
</organism>
<dbReference type="EMBL" id="JBHRSP010000039">
    <property type="protein sequence ID" value="MFC3075690.1"/>
    <property type="molecule type" value="Genomic_DNA"/>
</dbReference>